<name>A0A844YRU6_9SPHN</name>
<reference evidence="1 2" key="1">
    <citation type="submission" date="2019-12" db="EMBL/GenBank/DDBJ databases">
        <title>Genomic-based taxomic classification of the family Erythrobacteraceae.</title>
        <authorList>
            <person name="Xu L."/>
        </authorList>
    </citation>
    <scope>NUCLEOTIDE SEQUENCE [LARGE SCALE GENOMIC DNA]</scope>
    <source>
        <strain evidence="1 2">M0322</strain>
    </source>
</reference>
<dbReference type="Proteomes" id="UP000466966">
    <property type="component" value="Unassembled WGS sequence"/>
</dbReference>
<accession>A0A844YRU6</accession>
<dbReference type="RefSeq" id="WP_160771028.1">
    <property type="nucleotide sequence ID" value="NZ_WTYV01000002.1"/>
</dbReference>
<dbReference type="OrthoDB" id="7474829at2"/>
<gene>
    <name evidence="1" type="ORF">GRI99_05420</name>
</gene>
<evidence type="ECO:0000313" key="1">
    <source>
        <dbReference type="EMBL" id="MXO71075.1"/>
    </source>
</evidence>
<comment type="caution">
    <text evidence="1">The sequence shown here is derived from an EMBL/GenBank/DDBJ whole genome shotgun (WGS) entry which is preliminary data.</text>
</comment>
<sequence length="77" mass="7880">MDLNRLYSDHQVLLMQADHAGPGLAGRSLRGDAQTLAGRIASYQEGMGAAAASAWKAQSVRLGTALSAALTARGLAA</sequence>
<organism evidence="1 2">
    <name type="scientific">Alteraurantiacibacter buctensis</name>
    <dbReference type="NCBI Taxonomy" id="1503981"/>
    <lineage>
        <taxon>Bacteria</taxon>
        <taxon>Pseudomonadati</taxon>
        <taxon>Pseudomonadota</taxon>
        <taxon>Alphaproteobacteria</taxon>
        <taxon>Sphingomonadales</taxon>
        <taxon>Erythrobacteraceae</taxon>
        <taxon>Alteraurantiacibacter</taxon>
    </lineage>
</organism>
<keyword evidence="2" id="KW-1185">Reference proteome</keyword>
<evidence type="ECO:0000313" key="2">
    <source>
        <dbReference type="Proteomes" id="UP000466966"/>
    </source>
</evidence>
<dbReference type="EMBL" id="WTYV01000002">
    <property type="protein sequence ID" value="MXO71075.1"/>
    <property type="molecule type" value="Genomic_DNA"/>
</dbReference>
<dbReference type="AlphaFoldDB" id="A0A844YRU6"/>
<proteinExistence type="predicted"/>
<protein>
    <submittedName>
        <fullName evidence="1">Uncharacterized protein</fullName>
    </submittedName>
</protein>